<sequence>MMKQSKFWKVATIRWIFIGLPTLFIVTFYFYPMVQAFLTSLQSGSGNQLTFVGLDNYRRLGTDPVFLQSLGNTLLFLLVQVPIMVILSIFFSVILNQKTLKFKGLFRTLVYLPCVTSLVAYSIVFKSLFSNEGIINKLLAFLHLIDEPLLWLSDPFLAKLVIIFAITWRWTGYNMIFFLSALQNIDPQIYEAADVDGASKWTQFFRITIPLLKPVILFSSITSTIGTLQLFAEPMNITDGGPAGATMTISQYIYNISFKYTPDFGYATAISYVIVLLVIIFSVIQTKVGDRK</sequence>
<organism evidence="9 10">
    <name type="scientific">Streptococcus gallolyticus</name>
    <dbReference type="NCBI Taxonomy" id="315405"/>
    <lineage>
        <taxon>Bacteria</taxon>
        <taxon>Bacillati</taxon>
        <taxon>Bacillota</taxon>
        <taxon>Bacilli</taxon>
        <taxon>Lactobacillales</taxon>
        <taxon>Streptococcaceae</taxon>
        <taxon>Streptococcus</taxon>
    </lineage>
</organism>
<keyword evidence="2 7" id="KW-0813">Transport</keyword>
<dbReference type="GO" id="GO:0005886">
    <property type="term" value="C:plasma membrane"/>
    <property type="evidence" value="ECO:0007669"/>
    <property type="project" value="UniProtKB-SubCell"/>
</dbReference>
<evidence type="ECO:0000256" key="6">
    <source>
        <dbReference type="ARBA" id="ARBA00023136"/>
    </source>
</evidence>
<gene>
    <name evidence="9" type="ORF">CAC02_06820</name>
</gene>
<feature type="transmembrane region" description="Helical" evidence="7">
    <location>
        <begin position="211"/>
        <end position="232"/>
    </location>
</feature>
<dbReference type="InterPro" id="IPR000515">
    <property type="entry name" value="MetI-like"/>
</dbReference>
<evidence type="ECO:0000256" key="2">
    <source>
        <dbReference type="ARBA" id="ARBA00022448"/>
    </source>
</evidence>
<feature type="transmembrane region" description="Helical" evidence="7">
    <location>
        <begin position="12"/>
        <end position="31"/>
    </location>
</feature>
<feature type="transmembrane region" description="Helical" evidence="7">
    <location>
        <begin position="264"/>
        <end position="284"/>
    </location>
</feature>
<accession>A0A368UCR3</accession>
<evidence type="ECO:0000256" key="5">
    <source>
        <dbReference type="ARBA" id="ARBA00022989"/>
    </source>
</evidence>
<dbReference type="InterPro" id="IPR051393">
    <property type="entry name" value="ABC_transporter_permease"/>
</dbReference>
<keyword evidence="3" id="KW-1003">Cell membrane</keyword>
<comment type="similarity">
    <text evidence="7">Belongs to the binding-protein-dependent transport system permease family.</text>
</comment>
<dbReference type="PROSITE" id="PS50928">
    <property type="entry name" value="ABC_TM1"/>
    <property type="match status" value="1"/>
</dbReference>
<feature type="transmembrane region" description="Helical" evidence="7">
    <location>
        <begin position="108"/>
        <end position="129"/>
    </location>
</feature>
<keyword evidence="5 7" id="KW-1133">Transmembrane helix</keyword>
<dbReference type="SUPFAM" id="SSF161098">
    <property type="entry name" value="MetI-like"/>
    <property type="match status" value="1"/>
</dbReference>
<evidence type="ECO:0000313" key="9">
    <source>
        <dbReference type="EMBL" id="RCW16741.1"/>
    </source>
</evidence>
<name>A0A368UCR3_9STRE</name>
<dbReference type="PANTHER" id="PTHR30193:SF37">
    <property type="entry name" value="INNER MEMBRANE ABC TRANSPORTER PERMEASE PROTEIN YCJO"/>
    <property type="match status" value="1"/>
</dbReference>
<feature type="domain" description="ABC transmembrane type-1" evidence="8">
    <location>
        <begin position="70"/>
        <end position="285"/>
    </location>
</feature>
<comment type="subcellular location">
    <subcellularLocation>
        <location evidence="1 7">Cell membrane</location>
        <topology evidence="1 7">Multi-pass membrane protein</topology>
    </subcellularLocation>
</comment>
<evidence type="ECO:0000256" key="7">
    <source>
        <dbReference type="RuleBase" id="RU363032"/>
    </source>
</evidence>
<keyword evidence="4 7" id="KW-0812">Transmembrane</keyword>
<dbReference type="Gene3D" id="1.10.3720.10">
    <property type="entry name" value="MetI-like"/>
    <property type="match status" value="1"/>
</dbReference>
<evidence type="ECO:0000256" key="3">
    <source>
        <dbReference type="ARBA" id="ARBA00022475"/>
    </source>
</evidence>
<dbReference type="InterPro" id="IPR035906">
    <property type="entry name" value="MetI-like_sf"/>
</dbReference>
<dbReference type="CDD" id="cd06261">
    <property type="entry name" value="TM_PBP2"/>
    <property type="match status" value="1"/>
</dbReference>
<evidence type="ECO:0000256" key="4">
    <source>
        <dbReference type="ARBA" id="ARBA00022692"/>
    </source>
</evidence>
<keyword evidence="6 7" id="KW-0472">Membrane</keyword>
<dbReference type="Proteomes" id="UP000253215">
    <property type="component" value="Unassembled WGS sequence"/>
</dbReference>
<dbReference type="AlphaFoldDB" id="A0A368UCR3"/>
<evidence type="ECO:0000313" key="10">
    <source>
        <dbReference type="Proteomes" id="UP000253215"/>
    </source>
</evidence>
<dbReference type="EMBL" id="NETH01000030">
    <property type="protein sequence ID" value="RCW16741.1"/>
    <property type="molecule type" value="Genomic_DNA"/>
</dbReference>
<proteinExistence type="inferred from homology"/>
<comment type="caution">
    <text evidence="9">The sequence shown here is derived from an EMBL/GenBank/DDBJ whole genome shotgun (WGS) entry which is preliminary data.</text>
</comment>
<evidence type="ECO:0000259" key="8">
    <source>
        <dbReference type="PROSITE" id="PS50928"/>
    </source>
</evidence>
<feature type="transmembrane region" description="Helical" evidence="7">
    <location>
        <begin position="74"/>
        <end position="96"/>
    </location>
</feature>
<evidence type="ECO:0000256" key="1">
    <source>
        <dbReference type="ARBA" id="ARBA00004651"/>
    </source>
</evidence>
<dbReference type="Pfam" id="PF00528">
    <property type="entry name" value="BPD_transp_1"/>
    <property type="match status" value="1"/>
</dbReference>
<dbReference type="PANTHER" id="PTHR30193">
    <property type="entry name" value="ABC TRANSPORTER PERMEASE PROTEIN"/>
    <property type="match status" value="1"/>
</dbReference>
<dbReference type="GO" id="GO:0055085">
    <property type="term" value="P:transmembrane transport"/>
    <property type="evidence" value="ECO:0007669"/>
    <property type="project" value="InterPro"/>
</dbReference>
<reference evidence="9 10" key="1">
    <citation type="journal article" date="2018" name="Sci. Rep.">
        <title>Network-guided genomic and metagenomic analysis of the faecal microbiota of the critically endangered kakapo.</title>
        <authorList>
            <person name="Waite D.W."/>
            <person name="Dsouza M."/>
            <person name="Sekiguchi Y."/>
            <person name="Hugenholtz P."/>
            <person name="Taylor M.W."/>
        </authorList>
    </citation>
    <scope>NUCLEOTIDE SEQUENCE [LARGE SCALE GENOMIC DNA]</scope>
    <source>
        <strain evidence="9 10">BI02</strain>
    </source>
</reference>
<protein>
    <submittedName>
        <fullName evidence="9">Lactose ABC transporter permease</fullName>
    </submittedName>
</protein>